<dbReference type="GO" id="GO:0007165">
    <property type="term" value="P:signal transduction"/>
    <property type="evidence" value="ECO:0007669"/>
    <property type="project" value="InterPro"/>
</dbReference>
<sequence>MTASGNLSTLEVSNALGGRLTVKKTKHLVFHMGVPLEVLDDIADEFKGEDRKQHFLRAWLDMDPAASWDKLVVGLKKIKQNYMATEIEKEHHLNTVRCSASPPPVPTVPTVACFHLQPLKWKGLKQV</sequence>
<evidence type="ECO:0000259" key="1">
    <source>
        <dbReference type="PROSITE" id="PS50017"/>
    </source>
</evidence>
<dbReference type="SUPFAM" id="SSF47986">
    <property type="entry name" value="DEATH domain"/>
    <property type="match status" value="1"/>
</dbReference>
<evidence type="ECO:0000313" key="2">
    <source>
        <dbReference type="EMBL" id="CAI8058307.1"/>
    </source>
</evidence>
<name>A0AA35U2I3_GEOBA</name>
<dbReference type="EMBL" id="CASHTH010004501">
    <property type="protein sequence ID" value="CAI8058307.1"/>
    <property type="molecule type" value="Genomic_DNA"/>
</dbReference>
<accession>A0AA35U2I3</accession>
<dbReference type="AlphaFoldDB" id="A0AA35U2I3"/>
<dbReference type="Gene3D" id="1.10.533.10">
    <property type="entry name" value="Death Domain, Fas"/>
    <property type="match status" value="1"/>
</dbReference>
<dbReference type="Proteomes" id="UP001174909">
    <property type="component" value="Unassembled WGS sequence"/>
</dbReference>
<gene>
    <name evidence="2" type="ORF">GBAR_LOCUS31701</name>
</gene>
<dbReference type="InterPro" id="IPR011029">
    <property type="entry name" value="DEATH-like_dom_sf"/>
</dbReference>
<protein>
    <recommendedName>
        <fullName evidence="1">Death domain-containing protein</fullName>
    </recommendedName>
</protein>
<dbReference type="InterPro" id="IPR000488">
    <property type="entry name" value="Death_dom"/>
</dbReference>
<organism evidence="2 3">
    <name type="scientific">Geodia barretti</name>
    <name type="common">Barrett's horny sponge</name>
    <dbReference type="NCBI Taxonomy" id="519541"/>
    <lineage>
        <taxon>Eukaryota</taxon>
        <taxon>Metazoa</taxon>
        <taxon>Porifera</taxon>
        <taxon>Demospongiae</taxon>
        <taxon>Heteroscleromorpha</taxon>
        <taxon>Tetractinellida</taxon>
        <taxon>Astrophorina</taxon>
        <taxon>Geodiidae</taxon>
        <taxon>Geodia</taxon>
    </lineage>
</organism>
<evidence type="ECO:0000313" key="3">
    <source>
        <dbReference type="Proteomes" id="UP001174909"/>
    </source>
</evidence>
<proteinExistence type="predicted"/>
<comment type="caution">
    <text evidence="2">The sequence shown here is derived from an EMBL/GenBank/DDBJ whole genome shotgun (WGS) entry which is preliminary data.</text>
</comment>
<keyword evidence="3" id="KW-1185">Reference proteome</keyword>
<feature type="domain" description="Death" evidence="1">
    <location>
        <begin position="26"/>
        <end position="91"/>
    </location>
</feature>
<dbReference type="PROSITE" id="PS50017">
    <property type="entry name" value="DEATH_DOMAIN"/>
    <property type="match status" value="1"/>
</dbReference>
<reference evidence="2" key="1">
    <citation type="submission" date="2023-03" db="EMBL/GenBank/DDBJ databases">
        <authorList>
            <person name="Steffen K."/>
            <person name="Cardenas P."/>
        </authorList>
    </citation>
    <scope>NUCLEOTIDE SEQUENCE</scope>
</reference>